<protein>
    <submittedName>
        <fullName evidence="3">TadE-like protein</fullName>
    </submittedName>
</protein>
<organism evidence="3 4">
    <name type="scientific">Bythopirellula goksoeyrii</name>
    <dbReference type="NCBI Taxonomy" id="1400387"/>
    <lineage>
        <taxon>Bacteria</taxon>
        <taxon>Pseudomonadati</taxon>
        <taxon>Planctomycetota</taxon>
        <taxon>Planctomycetia</taxon>
        <taxon>Pirellulales</taxon>
        <taxon>Lacipirellulaceae</taxon>
        <taxon>Bythopirellula</taxon>
    </lineage>
</organism>
<accession>A0A5B9QDU9</accession>
<dbReference type="AlphaFoldDB" id="A0A5B9QDU9"/>
<dbReference type="EMBL" id="CP042913">
    <property type="protein sequence ID" value="QEG37138.1"/>
    <property type="molecule type" value="Genomic_DNA"/>
</dbReference>
<dbReference type="RefSeq" id="WP_148075414.1">
    <property type="nucleotide sequence ID" value="NZ_CP042913.1"/>
</dbReference>
<name>A0A5B9QDU9_9BACT</name>
<dbReference type="Proteomes" id="UP000323917">
    <property type="component" value="Chromosome"/>
</dbReference>
<dbReference type="OrthoDB" id="276644at2"/>
<gene>
    <name evidence="3" type="ORF">Pr1d_44780</name>
</gene>
<dbReference type="Pfam" id="PF07811">
    <property type="entry name" value="TadE"/>
    <property type="match status" value="1"/>
</dbReference>
<feature type="domain" description="TadE-like" evidence="2">
    <location>
        <begin position="19"/>
        <end position="61"/>
    </location>
</feature>
<dbReference type="InterPro" id="IPR012495">
    <property type="entry name" value="TadE-like_dom"/>
</dbReference>
<evidence type="ECO:0000256" key="1">
    <source>
        <dbReference type="SAM" id="Phobius"/>
    </source>
</evidence>
<keyword evidence="4" id="KW-1185">Reference proteome</keyword>
<evidence type="ECO:0000313" key="4">
    <source>
        <dbReference type="Proteomes" id="UP000323917"/>
    </source>
</evidence>
<proteinExistence type="predicted"/>
<keyword evidence="1" id="KW-1133">Transmembrane helix</keyword>
<evidence type="ECO:0000259" key="2">
    <source>
        <dbReference type="Pfam" id="PF07811"/>
    </source>
</evidence>
<evidence type="ECO:0000313" key="3">
    <source>
        <dbReference type="EMBL" id="QEG37138.1"/>
    </source>
</evidence>
<keyword evidence="1" id="KW-0812">Transmembrane</keyword>
<dbReference type="KEGG" id="bgok:Pr1d_44780"/>
<feature type="transmembrane region" description="Helical" evidence="1">
    <location>
        <begin position="25"/>
        <end position="48"/>
    </location>
</feature>
<sequence>MLIHRRRASQAGCQQSHRGVAATELALVLPLFVMLVLASIEACTMVFLNHSLSIASYEAVRVAINFDSTNSDVIDRFDTLIDARDVAGAALAISPANVATTPRGTQISLTATAPCDQNALLPPWFFGGKTLSVTTTMVKE</sequence>
<keyword evidence="1" id="KW-0472">Membrane</keyword>
<reference evidence="3 4" key="1">
    <citation type="submission" date="2019-08" db="EMBL/GenBank/DDBJ databases">
        <title>Deep-cultivation of Planctomycetes and their phenomic and genomic characterization uncovers novel biology.</title>
        <authorList>
            <person name="Wiegand S."/>
            <person name="Jogler M."/>
            <person name="Boedeker C."/>
            <person name="Pinto D."/>
            <person name="Vollmers J."/>
            <person name="Rivas-Marin E."/>
            <person name="Kohn T."/>
            <person name="Peeters S.H."/>
            <person name="Heuer A."/>
            <person name="Rast P."/>
            <person name="Oberbeckmann S."/>
            <person name="Bunk B."/>
            <person name="Jeske O."/>
            <person name="Meyerdierks A."/>
            <person name="Storesund J.E."/>
            <person name="Kallscheuer N."/>
            <person name="Luecker S."/>
            <person name="Lage O.M."/>
            <person name="Pohl T."/>
            <person name="Merkel B.J."/>
            <person name="Hornburger P."/>
            <person name="Mueller R.-W."/>
            <person name="Bruemmer F."/>
            <person name="Labrenz M."/>
            <person name="Spormann A.M."/>
            <person name="Op den Camp H."/>
            <person name="Overmann J."/>
            <person name="Amann R."/>
            <person name="Jetten M.S.M."/>
            <person name="Mascher T."/>
            <person name="Medema M.H."/>
            <person name="Devos D.P."/>
            <person name="Kaster A.-K."/>
            <person name="Ovreas L."/>
            <person name="Rohde M."/>
            <person name="Galperin M.Y."/>
            <person name="Jogler C."/>
        </authorList>
    </citation>
    <scope>NUCLEOTIDE SEQUENCE [LARGE SCALE GENOMIC DNA]</scope>
    <source>
        <strain evidence="3 4">Pr1d</strain>
    </source>
</reference>